<dbReference type="InterPro" id="IPR052931">
    <property type="entry name" value="Prophage_regulatory_activator"/>
</dbReference>
<dbReference type="RefSeq" id="WP_144726197.1">
    <property type="nucleotide sequence ID" value="NZ_CAWOWR010000001.1"/>
</dbReference>
<gene>
    <name evidence="1" type="ORF">FQP86_00150</name>
</gene>
<organism evidence="1 2">
    <name type="scientific">Cobetia crustatorum</name>
    <dbReference type="NCBI Taxonomy" id="553385"/>
    <lineage>
        <taxon>Bacteria</taxon>
        <taxon>Pseudomonadati</taxon>
        <taxon>Pseudomonadota</taxon>
        <taxon>Gammaproteobacteria</taxon>
        <taxon>Oceanospirillales</taxon>
        <taxon>Halomonadaceae</taxon>
        <taxon>Cobetia</taxon>
    </lineage>
</organism>
<dbReference type="EMBL" id="VNFH01000001">
    <property type="protein sequence ID" value="TVU73538.1"/>
    <property type="molecule type" value="Genomic_DNA"/>
</dbReference>
<dbReference type="PANTHER" id="PTHR36154">
    <property type="entry name" value="DNA-BINDING TRANSCRIPTIONAL ACTIVATOR ALPA"/>
    <property type="match status" value="1"/>
</dbReference>
<reference evidence="1 2" key="1">
    <citation type="submission" date="2019-07" db="EMBL/GenBank/DDBJ databases">
        <title>Diversity of Bacteria from Kongsfjorden, Arctic.</title>
        <authorList>
            <person name="Yu Y."/>
        </authorList>
    </citation>
    <scope>NUCLEOTIDE SEQUENCE [LARGE SCALE GENOMIC DNA]</scope>
    <source>
        <strain evidence="1 2">SM1923</strain>
    </source>
</reference>
<protein>
    <submittedName>
        <fullName evidence="1">AlpA family phage regulatory protein</fullName>
    </submittedName>
</protein>
<dbReference type="InterPro" id="IPR010260">
    <property type="entry name" value="AlpA"/>
</dbReference>
<dbReference type="Proteomes" id="UP000319941">
    <property type="component" value="Unassembled WGS sequence"/>
</dbReference>
<evidence type="ECO:0000313" key="1">
    <source>
        <dbReference type="EMBL" id="TVU73538.1"/>
    </source>
</evidence>
<dbReference type="AlphaFoldDB" id="A0A558HWR9"/>
<keyword evidence="2" id="KW-1185">Reference proteome</keyword>
<accession>A0A558HWR9</accession>
<dbReference type="Gene3D" id="1.10.238.160">
    <property type="match status" value="1"/>
</dbReference>
<comment type="caution">
    <text evidence="1">The sequence shown here is derived from an EMBL/GenBank/DDBJ whole genome shotgun (WGS) entry which is preliminary data.</text>
</comment>
<sequence>MSDTAQALHSEHELRFITTNELIEKTSLSRSKLYKLRNEDPNFPKPIKLGREELRTCQIRWVESEIDQWMTQRMATRG</sequence>
<proteinExistence type="predicted"/>
<name>A0A558HWR9_9GAMM</name>
<evidence type="ECO:0000313" key="2">
    <source>
        <dbReference type="Proteomes" id="UP000319941"/>
    </source>
</evidence>
<dbReference type="PANTHER" id="PTHR36154:SF1">
    <property type="entry name" value="DNA-BINDING TRANSCRIPTIONAL ACTIVATOR ALPA"/>
    <property type="match status" value="1"/>
</dbReference>
<dbReference type="Pfam" id="PF05930">
    <property type="entry name" value="Phage_AlpA"/>
    <property type="match status" value="1"/>
</dbReference>
<dbReference type="OrthoDB" id="5297660at2"/>